<feature type="transmembrane region" description="Helical" evidence="2">
    <location>
        <begin position="501"/>
        <end position="527"/>
    </location>
</feature>
<feature type="transmembrane region" description="Helical" evidence="2">
    <location>
        <begin position="307"/>
        <end position="325"/>
    </location>
</feature>
<reference evidence="3 4" key="1">
    <citation type="journal article" date="2007" name="J. Bacteriol.">
        <title>Whole-genome analysis of the methyl tert-butyl ether-degrading beta-proteobacterium Methylibium petroleiphilum PM1.</title>
        <authorList>
            <person name="Kane S.R."/>
            <person name="Chakicherla A.Y."/>
            <person name="Chain P.S.G."/>
            <person name="Schmidt R."/>
            <person name="Shin M.W."/>
            <person name="Legler T.C."/>
            <person name="Scow K.M."/>
            <person name="Larimer F.W."/>
            <person name="Lucas S.M."/>
            <person name="Richardson P.M."/>
            <person name="Hristova K.R."/>
        </authorList>
    </citation>
    <scope>NUCLEOTIDE SEQUENCE [LARGE SCALE GENOMIC DNA]</scope>
    <source>
        <strain evidence="4">ATCC BAA-1232 / LMG 22953 / PM1</strain>
    </source>
</reference>
<dbReference type="KEGG" id="mpt:Mpe_A1440"/>
<accession>A2SFR3</accession>
<protein>
    <recommendedName>
        <fullName evidence="5">DUF2868 domain-containing protein</fullName>
    </recommendedName>
</protein>
<dbReference type="eggNOG" id="ENOG502ZABC">
    <property type="taxonomic scope" value="Bacteria"/>
</dbReference>
<dbReference type="STRING" id="420662.Mpe_A1440"/>
<evidence type="ECO:0000313" key="4">
    <source>
        <dbReference type="Proteomes" id="UP000000366"/>
    </source>
</evidence>
<organism evidence="3 4">
    <name type="scientific">Methylibium petroleiphilum (strain ATCC BAA-1232 / LMG 22953 / PM1)</name>
    <dbReference type="NCBI Taxonomy" id="420662"/>
    <lineage>
        <taxon>Bacteria</taxon>
        <taxon>Pseudomonadati</taxon>
        <taxon>Pseudomonadota</taxon>
        <taxon>Betaproteobacteria</taxon>
        <taxon>Burkholderiales</taxon>
        <taxon>Sphaerotilaceae</taxon>
        <taxon>Methylibium</taxon>
    </lineage>
</organism>
<dbReference type="Pfam" id="PF11067">
    <property type="entry name" value="DUF2868"/>
    <property type="match status" value="1"/>
</dbReference>
<evidence type="ECO:0000256" key="2">
    <source>
        <dbReference type="SAM" id="Phobius"/>
    </source>
</evidence>
<dbReference type="Proteomes" id="UP000000366">
    <property type="component" value="Chromosome"/>
</dbReference>
<evidence type="ECO:0000256" key="1">
    <source>
        <dbReference type="SAM" id="MobiDB-lite"/>
    </source>
</evidence>
<evidence type="ECO:0000313" key="3">
    <source>
        <dbReference type="EMBL" id="ABM94402.1"/>
    </source>
</evidence>
<feature type="region of interest" description="Disordered" evidence="1">
    <location>
        <begin position="160"/>
        <end position="187"/>
    </location>
</feature>
<sequence length="710" mass="74100">MSGLLTEQRAQRAVAHAVGAVHRAGFAVAIARVLQTAEHVEGVLGRVDELVAQAAAQGGAQVEIGDAVALGVETPEGEHLAREVEVVARAQADLVARGLALVLGVQAVAVDRPLVLGRQAHGLALDREAGGAGVAAAGAEAGTEQRAPLAIVLERDLGGGRSAAASQQQREGSGDLGHRDRSFPGELTEVEGPAPGLFRKILCNHPQRHAFLAPPLPLSAHLAALADAPDRMNADDARRVLLVRSFEAPMTPPWTAADAAWASEQAARAAGERAEADVLIAQRAGLAAARLTEREPAVRAVLAATTWPGWLGGALLALALLAGAASDAIGPSQRINILAPPLLALLVWNLAVYAVLALHGLRPAGATQADAGGPIRRALIRWLERAGTRATRSAPAASTLRRFASAWAEASAALHGARIATVLHAAAAAFAIGALAALYLRGIAFEYRAGWDSTFLTAQHVQQWLGLVLGPASALSGLALPDAAQLASLRFSVGPGENAARWIHLHALTIALAVLLPRTALALSAAWRARRLARHLPLPLDEPYYQRLLPARDGERRAVQVLPYSYALPPALQPALRAALESGLGPRLDLRLNDSVPLGGEDELATLSLPPSPGAVVVVLFALTATPERETHGAFVQALATRAPAGQQLVVLVDESGFRARFGGADGAARHEQRRTAWRQMLGELGRTPVFVDLSAPDLQALEADKGLQA</sequence>
<dbReference type="AlphaFoldDB" id="A2SFR3"/>
<feature type="transmembrane region" description="Helical" evidence="2">
    <location>
        <begin position="337"/>
        <end position="356"/>
    </location>
</feature>
<keyword evidence="4" id="KW-1185">Reference proteome</keyword>
<name>A2SFR3_METPP</name>
<gene>
    <name evidence="3" type="ordered locus">Mpe_A1440</name>
</gene>
<keyword evidence="2" id="KW-0812">Transmembrane</keyword>
<dbReference type="InterPro" id="IPR021296">
    <property type="entry name" value="DUF2868"/>
</dbReference>
<dbReference type="HOGENOM" id="CLU_388729_0_0_4"/>
<dbReference type="EMBL" id="CP000555">
    <property type="protein sequence ID" value="ABM94402.1"/>
    <property type="molecule type" value="Genomic_DNA"/>
</dbReference>
<keyword evidence="2" id="KW-0472">Membrane</keyword>
<feature type="transmembrane region" description="Helical" evidence="2">
    <location>
        <begin position="419"/>
        <end position="440"/>
    </location>
</feature>
<feature type="compositionally biased region" description="Basic and acidic residues" evidence="1">
    <location>
        <begin position="172"/>
        <end position="183"/>
    </location>
</feature>
<evidence type="ECO:0008006" key="5">
    <source>
        <dbReference type="Google" id="ProtNLM"/>
    </source>
</evidence>
<proteinExistence type="predicted"/>
<keyword evidence="2" id="KW-1133">Transmembrane helix</keyword>
<feature type="transmembrane region" description="Helical" evidence="2">
    <location>
        <begin position="461"/>
        <end position="481"/>
    </location>
</feature>